<dbReference type="PANTHER" id="PTHR21512">
    <property type="entry name" value="TRAFFICKING PROTEIN PARTICLE COMPLEX SUBUNIT 9"/>
    <property type="match status" value="1"/>
</dbReference>
<sequence>MDVAETDENRDELISDARKEFSGTLANFKNIVVSRVIVFSSPKVFAALPTAKVDNAGETAHPAVATSTATIVHKEAVENSDSRWISIGFVPDTQEDATATMAEIRAQMYHFVHLVLDALESWLKRANLTTGLVLSPLDVQYSVEKQGKLQKRRQGRLDKLFGDYFLLMGSPRDALTKYTSAAERARANSDRLWLAGATEGAATTQVLISHEPSVIERVIEQFEEVYKLYEKKRTPHLVVSASLRLAVFLSSFPERRLEALEAASHAASVEDQLGTRPRAALWASLARFSERMGCRRKAARFLYQLGRYYSDIGRFVEAKTLFGASAEHFNDGEWVSLHRAVLLDAAVASWDCGADYTAAKHCVLALSIRSDVPTERAKELPSSSTRDTSVKHGRYFAAGTDDEVLKRLNEASVPLSVPEAASLLELEEIKTVKAEGLSVEIRKNASNAQLDSNKGPFIYSAMAAAASRREAARAERVATWLCNERACIHLIFRNRILAHLRVEVSAILVDVLEGPEQFNDRASEDSLLGQVSAAKKFFHVIPDSYILEPRSAREPTQTTCWVIPQFQGRFRIKGVILSAFNGSLLQLDAPRDEETAASVIVLPQLAIVSMRLLRDGCHPMVSDVPLLIYEGETIQLSTEIKCLGHGSLTTLKVCAHVEEHLIDVDFEEFVVEGFAEGETRLKLFQVRTKPCDLSQKLTSGRRDKITIVAEYVSDQHPGMIRTSKVVTPVTLQRAVLVRNISFCCEPGRVAALLDVSNPIAGHLKISVLHSTNGKAASLNHEIEPFVVPSSISLETGGSGMLFTFWRKRPDPMLDWELSLQWNARGLGRSGIVCLRNIEAMTRTQMEKLALRSAVEIQFFSLHGSNTNITHAMTVETFQFYLIQIRFVNHGASQLEGKAELSFDMVRDDGRGDLADAGASALLSGPRRLMENVSFDSNGGFKAYHTRVSFNSVGIFQLQATITFLGHVTESTPIVQSLTFIVNNSHD</sequence>
<dbReference type="InterPro" id="IPR013935">
    <property type="entry name" value="Trs120_TRAPPC9"/>
</dbReference>
<dbReference type="InterPro" id="IPR058563">
    <property type="entry name" value="Trs120_TRAPPC9_N"/>
</dbReference>
<gene>
    <name evidence="2" type="ORF">CCAE0312_LOCUS6881</name>
</gene>
<organism evidence="2">
    <name type="scientific">Compsopogon caeruleus</name>
    <dbReference type="NCBI Taxonomy" id="31354"/>
    <lineage>
        <taxon>Eukaryota</taxon>
        <taxon>Rhodophyta</taxon>
        <taxon>Compsopogonophyceae</taxon>
        <taxon>Compsopogonales</taxon>
        <taxon>Compsopogonaceae</taxon>
        <taxon>Compsopogon</taxon>
    </lineage>
</organism>
<dbReference type="InterPro" id="IPR011990">
    <property type="entry name" value="TPR-like_helical_dom_sf"/>
</dbReference>
<dbReference type="SUPFAM" id="SSF48452">
    <property type="entry name" value="TPR-like"/>
    <property type="match status" value="1"/>
</dbReference>
<proteinExistence type="predicted"/>
<protein>
    <recommendedName>
        <fullName evidence="1">Trs120/TRAPPC9 N-terminal domain-containing protein</fullName>
    </recommendedName>
</protein>
<name>A0A7S1TF19_9RHOD</name>
<evidence type="ECO:0000313" key="2">
    <source>
        <dbReference type="EMBL" id="CAD9234791.1"/>
    </source>
</evidence>
<reference evidence="2" key="1">
    <citation type="submission" date="2021-01" db="EMBL/GenBank/DDBJ databases">
        <authorList>
            <person name="Corre E."/>
            <person name="Pelletier E."/>
            <person name="Niang G."/>
            <person name="Scheremetjew M."/>
            <person name="Finn R."/>
            <person name="Kale V."/>
            <person name="Holt S."/>
            <person name="Cochrane G."/>
            <person name="Meng A."/>
            <person name="Brown T."/>
            <person name="Cohen L."/>
        </authorList>
    </citation>
    <scope>NUCLEOTIDE SEQUENCE</scope>
    <source>
        <strain evidence="2">SAG 36.94</strain>
    </source>
</reference>
<dbReference type="EMBL" id="HBGH01012357">
    <property type="protein sequence ID" value="CAD9234791.1"/>
    <property type="molecule type" value="Transcribed_RNA"/>
</dbReference>
<dbReference type="GO" id="GO:0005802">
    <property type="term" value="C:trans-Golgi network"/>
    <property type="evidence" value="ECO:0007669"/>
    <property type="project" value="TreeGrafter"/>
</dbReference>
<dbReference type="PANTHER" id="PTHR21512:SF5">
    <property type="entry name" value="TRAFFICKING PROTEIN PARTICLE COMPLEX SUBUNIT 9"/>
    <property type="match status" value="1"/>
</dbReference>
<dbReference type="Pfam" id="PF08626">
    <property type="entry name" value="TRAPPC9-Trs120"/>
    <property type="match status" value="1"/>
</dbReference>
<feature type="domain" description="Trs120/TRAPPC9 N-terminal" evidence="1">
    <location>
        <begin position="142"/>
        <end position="210"/>
    </location>
</feature>
<accession>A0A7S1TF19</accession>
<evidence type="ECO:0000259" key="1">
    <source>
        <dbReference type="Pfam" id="PF08626"/>
    </source>
</evidence>
<dbReference type="AlphaFoldDB" id="A0A7S1TF19"/>